<dbReference type="EMBL" id="GL984132">
    <property type="protein sequence ID" value="EGR29560.1"/>
    <property type="molecule type" value="Genomic_DNA"/>
</dbReference>
<keyword evidence="6" id="KW-1185">Reference proteome</keyword>
<dbReference type="GeneID" id="14905659"/>
<evidence type="ECO:0000256" key="1">
    <source>
        <dbReference type="ARBA" id="ARBA00004123"/>
    </source>
</evidence>
<dbReference type="eggNOG" id="ENOG502SMZF">
    <property type="taxonomic scope" value="Eukaryota"/>
</dbReference>
<dbReference type="OMA" id="KLMDFHW"/>
<name>G0QYY9_ICHMU</name>
<dbReference type="SUPFAM" id="SSF50978">
    <property type="entry name" value="WD40 repeat-like"/>
    <property type="match status" value="1"/>
</dbReference>
<comment type="subcellular location">
    <subcellularLocation>
        <location evidence="1">Nucleus</location>
    </subcellularLocation>
</comment>
<keyword evidence="3" id="KW-0677">Repeat</keyword>
<dbReference type="Gene3D" id="2.130.10.10">
    <property type="entry name" value="YVTN repeat-like/Quinoprotein amine dehydrogenase"/>
    <property type="match status" value="1"/>
</dbReference>
<evidence type="ECO:0008006" key="7">
    <source>
        <dbReference type="Google" id="ProtNLM"/>
    </source>
</evidence>
<proteinExistence type="predicted"/>
<evidence type="ECO:0000256" key="2">
    <source>
        <dbReference type="ARBA" id="ARBA00022574"/>
    </source>
</evidence>
<dbReference type="AlphaFoldDB" id="G0QYY9"/>
<keyword evidence="4" id="KW-0539">Nucleus</keyword>
<dbReference type="GO" id="GO:0003714">
    <property type="term" value="F:transcription corepressor activity"/>
    <property type="evidence" value="ECO:0007669"/>
    <property type="project" value="InterPro"/>
</dbReference>
<dbReference type="PANTHER" id="PTHR22846:SF2">
    <property type="entry name" value="F-BOX-LIKE_WD REPEAT-CONTAINING PROTEIN EBI"/>
    <property type="match status" value="1"/>
</dbReference>
<dbReference type="InterPro" id="IPR045183">
    <property type="entry name" value="Ebi-like"/>
</dbReference>
<evidence type="ECO:0000256" key="3">
    <source>
        <dbReference type="ARBA" id="ARBA00022737"/>
    </source>
</evidence>
<sequence length="379" mass="44869">MSQYCECKQPTELIKPHACEIVKKKQEISQQRINEKVNMSIEAVTRTETFVEGKGIIQSTGIQNLPILNQQFLFQNLNQMKLDQTNQEICKKINSFYNKSLLLKNQTQFLYLIIVYEDGFFQVLDKSLNQLSICKIEGIENLKDVKWNPDYYNILALEFSNSFEIIDITTTETVKFCDFAIIQFQWKYFVQYLYLDTNYTIYLCSMTENQPIHIIQADVQQKQYIYYYFQKKVGTVDMTLNYNSSLLATFSSQENTVKIWTFSEQSYVLEFVDEEQIQYYSWGKTTSGNIIITMTEKIIKIWDVEFGELKWNLDLQERIIDFCIMESIKKLDRLVVFTENQGVYKIGKHINFKTKILIQKHNFVDVITIYLKNNISYDS</sequence>
<dbReference type="GO" id="GO:0006357">
    <property type="term" value="P:regulation of transcription by RNA polymerase II"/>
    <property type="evidence" value="ECO:0007669"/>
    <property type="project" value="TreeGrafter"/>
</dbReference>
<dbReference type="OrthoDB" id="291217at2759"/>
<dbReference type="InterPro" id="IPR015943">
    <property type="entry name" value="WD40/YVTN_repeat-like_dom_sf"/>
</dbReference>
<dbReference type="RefSeq" id="XP_004030796.1">
    <property type="nucleotide sequence ID" value="XM_004030748.1"/>
</dbReference>
<dbReference type="PANTHER" id="PTHR22846">
    <property type="entry name" value="WD40 REPEAT PROTEIN"/>
    <property type="match status" value="1"/>
</dbReference>
<evidence type="ECO:0000313" key="6">
    <source>
        <dbReference type="Proteomes" id="UP000008983"/>
    </source>
</evidence>
<dbReference type="STRING" id="857967.G0QYY9"/>
<dbReference type="InterPro" id="IPR036322">
    <property type="entry name" value="WD40_repeat_dom_sf"/>
</dbReference>
<organism evidence="5 6">
    <name type="scientific">Ichthyophthirius multifiliis</name>
    <name type="common">White spot disease agent</name>
    <name type="synonym">Ich</name>
    <dbReference type="NCBI Taxonomy" id="5932"/>
    <lineage>
        <taxon>Eukaryota</taxon>
        <taxon>Sar</taxon>
        <taxon>Alveolata</taxon>
        <taxon>Ciliophora</taxon>
        <taxon>Intramacronucleata</taxon>
        <taxon>Oligohymenophorea</taxon>
        <taxon>Hymenostomatida</taxon>
        <taxon>Ophryoglenina</taxon>
        <taxon>Ichthyophthirius</taxon>
    </lineage>
</organism>
<dbReference type="Proteomes" id="UP000008983">
    <property type="component" value="Unassembled WGS sequence"/>
</dbReference>
<protein>
    <recommendedName>
        <fullName evidence="7">WD repeat protein</fullName>
    </recommendedName>
</protein>
<accession>G0QYY9</accession>
<keyword evidence="2" id="KW-0853">WD repeat</keyword>
<evidence type="ECO:0000313" key="5">
    <source>
        <dbReference type="EMBL" id="EGR29560.1"/>
    </source>
</evidence>
<dbReference type="GO" id="GO:0000118">
    <property type="term" value="C:histone deacetylase complex"/>
    <property type="evidence" value="ECO:0007669"/>
    <property type="project" value="TreeGrafter"/>
</dbReference>
<reference evidence="5 6" key="1">
    <citation type="submission" date="2011-07" db="EMBL/GenBank/DDBJ databases">
        <authorList>
            <person name="Coyne R."/>
            <person name="Brami D."/>
            <person name="Johnson J."/>
            <person name="Hostetler J."/>
            <person name="Hannick L."/>
            <person name="Clark T."/>
            <person name="Cassidy-Hanley D."/>
            <person name="Inman J."/>
        </authorList>
    </citation>
    <scope>NUCLEOTIDE SEQUENCE [LARGE SCALE GENOMIC DNA]</scope>
    <source>
        <strain evidence="5 6">G5</strain>
    </source>
</reference>
<dbReference type="InParanoid" id="G0QYY9"/>
<gene>
    <name evidence="5" type="ORF">IMG5_153320</name>
</gene>
<evidence type="ECO:0000256" key="4">
    <source>
        <dbReference type="ARBA" id="ARBA00023242"/>
    </source>
</evidence>